<dbReference type="InterPro" id="IPR006665">
    <property type="entry name" value="OmpA-like"/>
</dbReference>
<evidence type="ECO:0000256" key="4">
    <source>
        <dbReference type="PROSITE-ProRule" id="PRU00473"/>
    </source>
</evidence>
<dbReference type="GO" id="GO:0009279">
    <property type="term" value="C:cell outer membrane"/>
    <property type="evidence" value="ECO:0007669"/>
    <property type="project" value="UniProtKB-SubCell"/>
</dbReference>
<reference evidence="6" key="1">
    <citation type="submission" date="2022-09" db="EMBL/GenBank/DDBJ databases">
        <title>Intensive care unit water sources are persistently colonized with multi-drug resistant bacteria and are the site of extensive horizontal gene transfer of antibiotic resistance genes.</title>
        <authorList>
            <person name="Diorio-Toth L."/>
        </authorList>
    </citation>
    <scope>NUCLEOTIDE SEQUENCE</scope>
    <source>
        <strain evidence="6">GD03864</strain>
    </source>
</reference>
<dbReference type="PANTHER" id="PTHR30329">
    <property type="entry name" value="STATOR ELEMENT OF FLAGELLAR MOTOR COMPLEX"/>
    <property type="match status" value="1"/>
</dbReference>
<dbReference type="Gene3D" id="3.30.1330.60">
    <property type="entry name" value="OmpA-like domain"/>
    <property type="match status" value="1"/>
</dbReference>
<dbReference type="PANTHER" id="PTHR30329:SF21">
    <property type="entry name" value="LIPOPROTEIN YIAD-RELATED"/>
    <property type="match status" value="1"/>
</dbReference>
<dbReference type="InterPro" id="IPR036737">
    <property type="entry name" value="OmpA-like_sf"/>
</dbReference>
<keyword evidence="3" id="KW-0998">Cell outer membrane</keyword>
<dbReference type="EMBL" id="JAOCDG010000003">
    <property type="protein sequence ID" value="MDH0687063.1"/>
    <property type="molecule type" value="Genomic_DNA"/>
</dbReference>
<gene>
    <name evidence="6" type="ORF">N5D09_03040</name>
</gene>
<dbReference type="PROSITE" id="PS51257">
    <property type="entry name" value="PROKAR_LIPOPROTEIN"/>
    <property type="match status" value="1"/>
</dbReference>
<feature type="domain" description="OmpA-like" evidence="5">
    <location>
        <begin position="94"/>
        <end position="211"/>
    </location>
</feature>
<dbReference type="CDD" id="cd07185">
    <property type="entry name" value="OmpA_C-like"/>
    <property type="match status" value="1"/>
</dbReference>
<evidence type="ECO:0000313" key="7">
    <source>
        <dbReference type="Proteomes" id="UP001161139"/>
    </source>
</evidence>
<accession>A0ABD4XW32</accession>
<dbReference type="InterPro" id="IPR050330">
    <property type="entry name" value="Bact_OuterMem_StrucFunc"/>
</dbReference>
<evidence type="ECO:0000256" key="1">
    <source>
        <dbReference type="ARBA" id="ARBA00004442"/>
    </source>
</evidence>
<evidence type="ECO:0000313" key="6">
    <source>
        <dbReference type="EMBL" id="MDH0687063.1"/>
    </source>
</evidence>
<proteinExistence type="predicted"/>
<dbReference type="Pfam" id="PF00691">
    <property type="entry name" value="OmpA"/>
    <property type="match status" value="1"/>
</dbReference>
<name>A0ABD4XW32_STUST</name>
<evidence type="ECO:0000256" key="3">
    <source>
        <dbReference type="ARBA" id="ARBA00023237"/>
    </source>
</evidence>
<dbReference type="Proteomes" id="UP001161139">
    <property type="component" value="Unassembled WGS sequence"/>
</dbReference>
<evidence type="ECO:0000259" key="5">
    <source>
        <dbReference type="PROSITE" id="PS51123"/>
    </source>
</evidence>
<dbReference type="PROSITE" id="PS51123">
    <property type="entry name" value="OMPA_2"/>
    <property type="match status" value="1"/>
</dbReference>
<evidence type="ECO:0000256" key="2">
    <source>
        <dbReference type="ARBA" id="ARBA00023136"/>
    </source>
</evidence>
<comment type="caution">
    <text evidence="6">The sequence shown here is derived from an EMBL/GenBank/DDBJ whole genome shotgun (WGS) entry which is preliminary data.</text>
</comment>
<keyword evidence="2 4" id="KW-0472">Membrane</keyword>
<dbReference type="RefSeq" id="WP_279649018.1">
    <property type="nucleotide sequence ID" value="NZ_JAOCDG010000003.1"/>
</dbReference>
<dbReference type="PRINTS" id="PR01021">
    <property type="entry name" value="OMPADOMAIN"/>
</dbReference>
<dbReference type="InterPro" id="IPR006664">
    <property type="entry name" value="OMP_bac"/>
</dbReference>
<dbReference type="SUPFAM" id="SSF103088">
    <property type="entry name" value="OmpA-like"/>
    <property type="match status" value="1"/>
</dbReference>
<sequence length="317" mass="33578">MKKLITPALMLTILTGCSSIPQDYQNTAKFGGIGALAGAVAGAVINHDNRAQGALLGGMLGGAGGAGYGLYVDKQEAELRSKMLGTGITVKRDGDKINLVLPDSITFETGSYRLTPQVQQALNEVAASLQRYPGSSLIIAGHADATGTPQSNLQLSQLRANAVSVYLQSKGVEPSRLTVLAAGDSAPIADNNNAQGRAANRRVEMTVTPGAAGAVQPVYQQQPHTQYQQPQQYRPSQTQQRYQYTPAPVYQAPYTTNASKRILSNSLLQGISQAITNGPAAGLRSGMATATRGATQEATREVNSTIRDYQYDSFGRY</sequence>
<dbReference type="AlphaFoldDB" id="A0ABD4XW32"/>
<protein>
    <submittedName>
        <fullName evidence="6">OmpA family protein</fullName>
    </submittedName>
</protein>
<comment type="subcellular location">
    <subcellularLocation>
        <location evidence="1">Cell outer membrane</location>
    </subcellularLocation>
</comment>
<organism evidence="6 7">
    <name type="scientific">Stutzerimonas stutzeri</name>
    <name type="common">Pseudomonas stutzeri</name>
    <dbReference type="NCBI Taxonomy" id="316"/>
    <lineage>
        <taxon>Bacteria</taxon>
        <taxon>Pseudomonadati</taxon>
        <taxon>Pseudomonadota</taxon>
        <taxon>Gammaproteobacteria</taxon>
        <taxon>Pseudomonadales</taxon>
        <taxon>Pseudomonadaceae</taxon>
        <taxon>Stutzerimonas</taxon>
    </lineage>
</organism>